<dbReference type="InterPro" id="IPR036291">
    <property type="entry name" value="NAD(P)-bd_dom_sf"/>
</dbReference>
<comment type="caution">
    <text evidence="4">The sequence shown here is derived from an EMBL/GenBank/DDBJ whole genome shotgun (WGS) entry which is preliminary data.</text>
</comment>
<organism evidence="4 5">
    <name type="scientific">Tothia fuscella</name>
    <dbReference type="NCBI Taxonomy" id="1048955"/>
    <lineage>
        <taxon>Eukaryota</taxon>
        <taxon>Fungi</taxon>
        <taxon>Dikarya</taxon>
        <taxon>Ascomycota</taxon>
        <taxon>Pezizomycotina</taxon>
        <taxon>Dothideomycetes</taxon>
        <taxon>Pleosporomycetidae</taxon>
        <taxon>Venturiales</taxon>
        <taxon>Cylindrosympodiaceae</taxon>
        <taxon>Tothia</taxon>
    </lineage>
</organism>
<dbReference type="Proteomes" id="UP000800235">
    <property type="component" value="Unassembled WGS sequence"/>
</dbReference>
<dbReference type="SUPFAM" id="SSF51735">
    <property type="entry name" value="NAD(P)-binding Rossmann-fold domains"/>
    <property type="match status" value="1"/>
</dbReference>
<dbReference type="InterPro" id="IPR045312">
    <property type="entry name" value="PCBER-like"/>
</dbReference>
<proteinExistence type="predicted"/>
<reference evidence="4" key="1">
    <citation type="journal article" date="2020" name="Stud. Mycol.">
        <title>101 Dothideomycetes genomes: a test case for predicting lifestyles and emergence of pathogens.</title>
        <authorList>
            <person name="Haridas S."/>
            <person name="Albert R."/>
            <person name="Binder M."/>
            <person name="Bloem J."/>
            <person name="Labutti K."/>
            <person name="Salamov A."/>
            <person name="Andreopoulos B."/>
            <person name="Baker S."/>
            <person name="Barry K."/>
            <person name="Bills G."/>
            <person name="Bluhm B."/>
            <person name="Cannon C."/>
            <person name="Castanera R."/>
            <person name="Culley D."/>
            <person name="Daum C."/>
            <person name="Ezra D."/>
            <person name="Gonzalez J."/>
            <person name="Henrissat B."/>
            <person name="Kuo A."/>
            <person name="Liang C."/>
            <person name="Lipzen A."/>
            <person name="Lutzoni F."/>
            <person name="Magnuson J."/>
            <person name="Mondo S."/>
            <person name="Nolan M."/>
            <person name="Ohm R."/>
            <person name="Pangilinan J."/>
            <person name="Park H.-J."/>
            <person name="Ramirez L."/>
            <person name="Alfaro M."/>
            <person name="Sun H."/>
            <person name="Tritt A."/>
            <person name="Yoshinaga Y."/>
            <person name="Zwiers L.-H."/>
            <person name="Turgeon B."/>
            <person name="Goodwin S."/>
            <person name="Spatafora J."/>
            <person name="Crous P."/>
            <person name="Grigoriev I."/>
        </authorList>
    </citation>
    <scope>NUCLEOTIDE SEQUENCE</scope>
    <source>
        <strain evidence="4">CBS 130266</strain>
    </source>
</reference>
<feature type="domain" description="NmrA-like" evidence="3">
    <location>
        <begin position="2"/>
        <end position="241"/>
    </location>
</feature>
<dbReference type="InterPro" id="IPR008030">
    <property type="entry name" value="NmrA-like"/>
</dbReference>
<dbReference type="Pfam" id="PF05368">
    <property type="entry name" value="NmrA"/>
    <property type="match status" value="1"/>
</dbReference>
<evidence type="ECO:0000313" key="4">
    <source>
        <dbReference type="EMBL" id="KAF2418452.1"/>
    </source>
</evidence>
<sequence>MADKVIVFGATGTIGKFLIASLIQNSKSFERLAIFARSSTIDSKPEYVQFLKDSGVEIITGDVRNEADVLKAYEGFNIVVSAVGRNVILDQIDLIRLAEKTPNIKRFFPSEFGTDIEFGPKSPNEKPHQLKLKVRGYIKNEVKRLEHTYLVTGPYAEFYIGKGFGDQKAGGFDVQAKKAVLCGTGDDKVALMTMPDVGDALVSAILHPEASKNRALIVNSFTTTPHEILAEYEKQTGSKWDVSYTLLDELVHLEEQAWNAEEPRATGFTLRRVWTEGGTLYDRPRDNEAIGFTTPDSLADAVATAIKVQS</sequence>
<dbReference type="OrthoDB" id="419598at2759"/>
<protein>
    <submittedName>
        <fullName evidence="4">Isoflavone reductase family protein</fullName>
    </submittedName>
</protein>
<keyword evidence="1" id="KW-0521">NADP</keyword>
<dbReference type="CDD" id="cd05259">
    <property type="entry name" value="PCBER_SDR_a"/>
    <property type="match status" value="1"/>
</dbReference>
<name>A0A9P4NFF2_9PEZI</name>
<gene>
    <name evidence="4" type="ORF">EJ08DRAFT_703103</name>
</gene>
<dbReference type="AlphaFoldDB" id="A0A9P4NFF2"/>
<evidence type="ECO:0000256" key="2">
    <source>
        <dbReference type="ARBA" id="ARBA00023002"/>
    </source>
</evidence>
<dbReference type="GO" id="GO:0016491">
    <property type="term" value="F:oxidoreductase activity"/>
    <property type="evidence" value="ECO:0007669"/>
    <property type="project" value="UniProtKB-KW"/>
</dbReference>
<dbReference type="PANTHER" id="PTHR47706:SF11">
    <property type="entry name" value="ISOFLAVONE REDUCTASE FAMILY PROTEIN (AFU_ORTHOLOGUE AFUA_1G12510)"/>
    <property type="match status" value="1"/>
</dbReference>
<dbReference type="PANTHER" id="PTHR47706">
    <property type="entry name" value="NMRA-LIKE FAMILY PROTEIN"/>
    <property type="match status" value="1"/>
</dbReference>
<dbReference type="InterPro" id="IPR051609">
    <property type="entry name" value="NmrA/Isoflavone_reductase-like"/>
</dbReference>
<evidence type="ECO:0000259" key="3">
    <source>
        <dbReference type="Pfam" id="PF05368"/>
    </source>
</evidence>
<dbReference type="Gene3D" id="3.40.50.720">
    <property type="entry name" value="NAD(P)-binding Rossmann-like Domain"/>
    <property type="match status" value="1"/>
</dbReference>
<accession>A0A9P4NFF2</accession>
<evidence type="ECO:0000313" key="5">
    <source>
        <dbReference type="Proteomes" id="UP000800235"/>
    </source>
</evidence>
<keyword evidence="5" id="KW-1185">Reference proteome</keyword>
<dbReference type="EMBL" id="MU007128">
    <property type="protein sequence ID" value="KAF2418452.1"/>
    <property type="molecule type" value="Genomic_DNA"/>
</dbReference>
<dbReference type="Gene3D" id="3.90.25.10">
    <property type="entry name" value="UDP-galactose 4-epimerase, domain 1"/>
    <property type="match status" value="1"/>
</dbReference>
<keyword evidence="2" id="KW-0560">Oxidoreductase</keyword>
<evidence type="ECO:0000256" key="1">
    <source>
        <dbReference type="ARBA" id="ARBA00022857"/>
    </source>
</evidence>